<dbReference type="Proteomes" id="UP000050424">
    <property type="component" value="Unassembled WGS sequence"/>
</dbReference>
<proteinExistence type="predicted"/>
<dbReference type="InterPro" id="IPR010730">
    <property type="entry name" value="HET"/>
</dbReference>
<dbReference type="PANTHER" id="PTHR39596">
    <property type="match status" value="1"/>
</dbReference>
<comment type="caution">
    <text evidence="2">The sequence shown here is derived from an EMBL/GenBank/DDBJ whole genome shotgun (WGS) entry which is preliminary data.</text>
</comment>
<evidence type="ECO:0000313" key="3">
    <source>
        <dbReference type="Proteomes" id="UP000050424"/>
    </source>
</evidence>
<dbReference type="OrthoDB" id="5422579at2759"/>
<dbReference type="InterPro" id="IPR001810">
    <property type="entry name" value="F-box_dom"/>
</dbReference>
<sequence length="1526" mass="173102">MDPPDAKAPTSRASLVHLPLEILQAIVPELPNCDLKSLRATCTHLSRVVELRFSRVFLSASPRDVDVFRAVSDHEQFRKTIVEIVYDDARFAHEMEYKDGSHEIGDDAALRHYERQEYRELDDPSASEIPAWYQRIYRYNSMTIDQYGRDDVKRLQHYEVIKRFKIRTNVAESYRLYQMLLREQDQVIDSNSDEEALQYGLERFSNLKRVTITPAAHGSPVRPLYETPMIRSLPRGFIYLLPRGWPVTEDHENTPEAEPWAGDEEAQWRGFHVVTRVVARFGRKHPAARLCEFVIDTNDLLTGIDCRIFEEGGSVVYNDLVDILSRPGFSRLDLALFINGQDETRWRTFRSGHLRRALQAAPSLESVRLATILGNDEDFNLWDMGDSDVQFIPLRNIFPVETWSHLRDFGLFRVIIKQGDLIDLLLALSPTLQTVELSFLVFLEQGSYEGLLEDMRSTLGWREQLPEKRPEVIIHAREENQLPGMHNRVSREAEDFLYGEGENPFHRCTIELGTGTTVDTFDPYYERPHESYTQLTVLGYRAKDDWWMKHHELPSPSFAHGHAARAVTSGVSTAEATLATSTASLSGQNDYTCGPDKTCYNDGCCGSDGCCGAARRTAATAASQTVMPRLYGTVACSSAVVAARAMEYLPHPTQTAPPVEVPYVAKHLSDDKDFASFPSRGGFDIGTLEDESVERIASLAQSWLYFGLIGFFFQEFQSPPVDFEKLKLEKVSADGSIELIVHSEELKSLLDSWYKSAVDPAFGIRHNEGQGSNRDPFSLSDLLTNKSRCLEHLKVSMQHAQRFEALSRSRSEPIPASVVDEREVSIMERDYQLTEFYDPHSLERCSPMSHQWEKPSPSATVLLAQLEKRGWCVFRARQMCSKYNYAIAYYLSKLPVKPDHISHEKCTESSCVAHNVDMKNYSTRHVTEDCECQMIHVPHDKLRSIIKSGGIPLVAVREREYGRLELDVESMSNSPRYVAFSHVWSDGLGNPKANALPHCQLKKLAGYTRNITLPASHLNGKFATLGSMKLDVSRMSSDLRTEWFWFDTLCIPVGTTDEDMALKFKAINQMAAIYSCAMQVLVLDSTVERMKVAEIDVCELFARVSLMAWMTRCWTFQEAALAGDCQIQTAEISFDPLRVPLESRLNGSYRAMQSKGKRKLVRNVLHVFRTVYLMFKEGAVRDDGKNASPMLQGRLTTRPVTAEEALQVMLARPLKVKLHLDFNMRQKSWFDNKDTDEAVNFDFLRCWNVLGQRTTTMANDIHIIVANILNINAFTILNMDNPQDRMAAILWSLDSIPLAIFFDNTSQRYKPDKFHNNRWLPLYPSQKKMKTVIGLCPSENLLLLDSDEYCEETEDEQRQDFPLALFAMPLTVRMPRILFTEGTTSLVLEIEFHRPADDEASFPSEEFCNTVLILESLNTDGNPITDMSELRGVLSGACFHQVQRQTFEVPSKITAQGLEGSEPTKGLHPDPPSKQAIEVVFDCPITAYVRGTLKDTSAMKLPVVNGAVISSPFIISVRAGNYPYPN</sequence>
<dbReference type="PANTHER" id="PTHR39596:SF2">
    <property type="entry name" value="HET DOMAIN PROTEIN (AFU_ORTHOLOGUE AFUA_1G17550)-RELATED"/>
    <property type="match status" value="1"/>
</dbReference>
<organism evidence="2 3">
    <name type="scientific">Neonectria ditissima</name>
    <dbReference type="NCBI Taxonomy" id="78410"/>
    <lineage>
        <taxon>Eukaryota</taxon>
        <taxon>Fungi</taxon>
        <taxon>Dikarya</taxon>
        <taxon>Ascomycota</taxon>
        <taxon>Pezizomycotina</taxon>
        <taxon>Sordariomycetes</taxon>
        <taxon>Hypocreomycetidae</taxon>
        <taxon>Hypocreales</taxon>
        <taxon>Nectriaceae</taxon>
        <taxon>Neonectria</taxon>
    </lineage>
</organism>
<accession>A0A0P7B2D1</accession>
<name>A0A0P7B2D1_9HYPO</name>
<dbReference type="STRING" id="78410.A0A0P7B2D1"/>
<evidence type="ECO:0000313" key="2">
    <source>
        <dbReference type="EMBL" id="KPM40562.1"/>
    </source>
</evidence>
<evidence type="ECO:0000259" key="1">
    <source>
        <dbReference type="PROSITE" id="PS50181"/>
    </source>
</evidence>
<keyword evidence="3" id="KW-1185">Reference proteome</keyword>
<dbReference type="PROSITE" id="PS50181">
    <property type="entry name" value="FBOX"/>
    <property type="match status" value="1"/>
</dbReference>
<protein>
    <recommendedName>
        <fullName evidence="1">F-box domain-containing protein</fullName>
    </recommendedName>
</protein>
<dbReference type="EMBL" id="LKCW01000081">
    <property type="protein sequence ID" value="KPM40562.1"/>
    <property type="molecule type" value="Genomic_DNA"/>
</dbReference>
<feature type="domain" description="F-box" evidence="1">
    <location>
        <begin position="12"/>
        <end position="60"/>
    </location>
</feature>
<dbReference type="Pfam" id="PF06985">
    <property type="entry name" value="HET"/>
    <property type="match status" value="1"/>
</dbReference>
<gene>
    <name evidence="2" type="ORF">AK830_g5997</name>
</gene>
<reference evidence="2 3" key="1">
    <citation type="submission" date="2015-09" db="EMBL/GenBank/DDBJ databases">
        <title>Draft genome of a European isolate of the apple canker pathogen Neonectria ditissima.</title>
        <authorList>
            <person name="Gomez-Cortecero A."/>
            <person name="Harrison R.J."/>
            <person name="Armitage A.D."/>
        </authorList>
    </citation>
    <scope>NUCLEOTIDE SEQUENCE [LARGE SCALE GENOMIC DNA]</scope>
    <source>
        <strain evidence="2 3">R09/05</strain>
    </source>
</reference>